<dbReference type="EMBL" id="AVPE01000021">
    <property type="protein sequence ID" value="KGX89645.1"/>
    <property type="molecule type" value="Genomic_DNA"/>
</dbReference>
<feature type="domain" description="HD-GYP" evidence="2">
    <location>
        <begin position="125"/>
        <end position="321"/>
    </location>
</feature>
<evidence type="ECO:0000259" key="1">
    <source>
        <dbReference type="PROSITE" id="PS51831"/>
    </source>
</evidence>
<organism evidence="3 4">
    <name type="scientific">Pontibacillus halophilus JSM 076056 = DSM 19796</name>
    <dbReference type="NCBI Taxonomy" id="1385510"/>
    <lineage>
        <taxon>Bacteria</taxon>
        <taxon>Bacillati</taxon>
        <taxon>Bacillota</taxon>
        <taxon>Bacilli</taxon>
        <taxon>Bacillales</taxon>
        <taxon>Bacillaceae</taxon>
        <taxon>Pontibacillus</taxon>
    </lineage>
</organism>
<dbReference type="NCBIfam" id="TIGR00277">
    <property type="entry name" value="HDIG"/>
    <property type="match status" value="1"/>
</dbReference>
<dbReference type="SMART" id="SM00471">
    <property type="entry name" value="HDc"/>
    <property type="match status" value="1"/>
</dbReference>
<dbReference type="PROSITE" id="PS51831">
    <property type="entry name" value="HD"/>
    <property type="match status" value="1"/>
</dbReference>
<dbReference type="SUPFAM" id="SSF109604">
    <property type="entry name" value="HD-domain/PDEase-like"/>
    <property type="match status" value="1"/>
</dbReference>
<dbReference type="PROSITE" id="PS51832">
    <property type="entry name" value="HD_GYP"/>
    <property type="match status" value="1"/>
</dbReference>
<reference evidence="3 4" key="1">
    <citation type="submission" date="2013-08" db="EMBL/GenBank/DDBJ databases">
        <authorList>
            <person name="Huang J."/>
            <person name="Wang G."/>
        </authorList>
    </citation>
    <scope>NUCLEOTIDE SEQUENCE [LARGE SCALE GENOMIC DNA]</scope>
    <source>
        <strain evidence="3 4">JSM 076056</strain>
    </source>
</reference>
<evidence type="ECO:0000313" key="4">
    <source>
        <dbReference type="Proteomes" id="UP000030528"/>
    </source>
</evidence>
<proteinExistence type="predicted"/>
<sequence>MKVLEYDKVGDWMRLISTSSLTTDDYLAKAIYNDRGRILVQAGTPLTKRMIARLSELNVTYVYIEDEHTSDIEVTSSISDERRQEAMNQIETTFQMMKESPDYIKSFITNRTAESMGSTVRSIIEDIQKHNEVVTLLSDVFSYDNYIFSHSVNVTVYSLALGMEMGLNRNQLEQIGFGAMLHDVGKMFTPKEILFKPSRLTDEEYGIIKQHTTTGFNMLRKAPNIPLVSAHCAYQHHERLNGTGYPRGIEADDIHLYAKIIGIADVFDAVTSNRVYRRAMLPHEGMEVLYAGADTLFDYEMIQHFRRSIALYPNGLTVHLSDGKSGVVFQQNNQVSDRPIVRVLEHHQQRLRQPYLFDLSKHLNVIVKECETTLVQQTS</sequence>
<comment type="caution">
    <text evidence="3">The sequence shown here is derived from an EMBL/GenBank/DDBJ whole genome shotgun (WGS) entry which is preliminary data.</text>
</comment>
<dbReference type="RefSeq" id="WP_231572137.1">
    <property type="nucleotide sequence ID" value="NZ_AULI01000016.1"/>
</dbReference>
<evidence type="ECO:0000259" key="2">
    <source>
        <dbReference type="PROSITE" id="PS51832"/>
    </source>
</evidence>
<dbReference type="CDD" id="cd00077">
    <property type="entry name" value="HDc"/>
    <property type="match status" value="1"/>
</dbReference>
<dbReference type="InterPro" id="IPR006674">
    <property type="entry name" value="HD_domain"/>
</dbReference>
<keyword evidence="4" id="KW-1185">Reference proteome</keyword>
<dbReference type="GO" id="GO:0016301">
    <property type="term" value="F:kinase activity"/>
    <property type="evidence" value="ECO:0007669"/>
    <property type="project" value="UniProtKB-KW"/>
</dbReference>
<dbReference type="AlphaFoldDB" id="A0A0A5GEU7"/>
<dbReference type="STRING" id="1385510.GCA_000425205_03119"/>
<keyword evidence="3" id="KW-0418">Kinase</keyword>
<keyword evidence="3" id="KW-0808">Transferase</keyword>
<evidence type="ECO:0000313" key="3">
    <source>
        <dbReference type="EMBL" id="KGX89645.1"/>
    </source>
</evidence>
<dbReference type="InterPro" id="IPR003607">
    <property type="entry name" value="HD/PDEase_dom"/>
</dbReference>
<protein>
    <submittedName>
        <fullName evidence="3">Hisitidine kinase</fullName>
    </submittedName>
</protein>
<dbReference type="InterPro" id="IPR037522">
    <property type="entry name" value="HD_GYP_dom"/>
</dbReference>
<dbReference type="Gene3D" id="1.10.3210.10">
    <property type="entry name" value="Hypothetical protein af1432"/>
    <property type="match status" value="1"/>
</dbReference>
<dbReference type="Proteomes" id="UP000030528">
    <property type="component" value="Unassembled WGS sequence"/>
</dbReference>
<dbReference type="PANTHER" id="PTHR43155">
    <property type="entry name" value="CYCLIC DI-GMP PHOSPHODIESTERASE PA4108-RELATED"/>
    <property type="match status" value="1"/>
</dbReference>
<dbReference type="InterPro" id="IPR006675">
    <property type="entry name" value="HDIG_dom"/>
</dbReference>
<dbReference type="PANTHER" id="PTHR43155:SF2">
    <property type="entry name" value="CYCLIC DI-GMP PHOSPHODIESTERASE PA4108"/>
    <property type="match status" value="1"/>
</dbReference>
<dbReference type="Pfam" id="PF13487">
    <property type="entry name" value="HD_5"/>
    <property type="match status" value="1"/>
</dbReference>
<gene>
    <name evidence="3" type="ORF">N781_07735</name>
</gene>
<dbReference type="eggNOG" id="COG2206">
    <property type="taxonomic scope" value="Bacteria"/>
</dbReference>
<name>A0A0A5GEU7_9BACI</name>
<accession>A0A0A5GEU7</accession>
<feature type="domain" description="HD" evidence="1">
    <location>
        <begin position="147"/>
        <end position="270"/>
    </location>
</feature>